<protein>
    <recommendedName>
        <fullName evidence="5">Immunoglobulin subtype domain-containing protein</fullName>
    </recommendedName>
</protein>
<feature type="chain" id="PRO_5043820735" description="Immunoglobulin subtype domain-containing protein" evidence="2">
    <location>
        <begin position="27"/>
        <end position="175"/>
    </location>
</feature>
<sequence>MADNIRTKPFGLVLIIVAQMIFSGRGQTEVTGILGGNVTLQFTFHCIIHDNCHFAIYWTGHKKIAEYSKYKGGRGVFDIYQNTSVGYHMTNLTQNHAGLYWACLFSDSGTLRESNKVQLIVQVESRGITITDSPLPTYTTTKEEDGSSGFSPFVIITVLVASSVVLLAVVFLLLI</sequence>
<keyword evidence="4" id="KW-1185">Reference proteome</keyword>
<dbReference type="EMBL" id="JAGKHQ010000018">
    <property type="protein sequence ID" value="KAG7486379.1"/>
    <property type="molecule type" value="Genomic_DNA"/>
</dbReference>
<dbReference type="AlphaFoldDB" id="A0AAV6QC03"/>
<evidence type="ECO:0000256" key="1">
    <source>
        <dbReference type="SAM" id="Phobius"/>
    </source>
</evidence>
<feature type="signal peptide" evidence="2">
    <location>
        <begin position="1"/>
        <end position="26"/>
    </location>
</feature>
<organism evidence="3 4">
    <name type="scientific">Solea senegalensis</name>
    <name type="common">Senegalese sole</name>
    <dbReference type="NCBI Taxonomy" id="28829"/>
    <lineage>
        <taxon>Eukaryota</taxon>
        <taxon>Metazoa</taxon>
        <taxon>Chordata</taxon>
        <taxon>Craniata</taxon>
        <taxon>Vertebrata</taxon>
        <taxon>Euteleostomi</taxon>
        <taxon>Actinopterygii</taxon>
        <taxon>Neopterygii</taxon>
        <taxon>Teleostei</taxon>
        <taxon>Neoteleostei</taxon>
        <taxon>Acanthomorphata</taxon>
        <taxon>Carangaria</taxon>
        <taxon>Pleuronectiformes</taxon>
        <taxon>Pleuronectoidei</taxon>
        <taxon>Soleidae</taxon>
        <taxon>Solea</taxon>
    </lineage>
</organism>
<evidence type="ECO:0008006" key="5">
    <source>
        <dbReference type="Google" id="ProtNLM"/>
    </source>
</evidence>
<accession>A0AAV6QC03</accession>
<comment type="caution">
    <text evidence="3">The sequence shown here is derived from an EMBL/GenBank/DDBJ whole genome shotgun (WGS) entry which is preliminary data.</text>
</comment>
<feature type="transmembrane region" description="Helical" evidence="1">
    <location>
        <begin position="153"/>
        <end position="174"/>
    </location>
</feature>
<evidence type="ECO:0000313" key="4">
    <source>
        <dbReference type="Proteomes" id="UP000693946"/>
    </source>
</evidence>
<keyword evidence="1" id="KW-0472">Membrane</keyword>
<name>A0AAV6QC03_SOLSE</name>
<proteinExistence type="predicted"/>
<keyword evidence="2" id="KW-0732">Signal</keyword>
<keyword evidence="1" id="KW-0812">Transmembrane</keyword>
<dbReference type="Proteomes" id="UP000693946">
    <property type="component" value="Linkage Group LG6"/>
</dbReference>
<reference evidence="3 4" key="1">
    <citation type="journal article" date="2021" name="Sci. Rep.">
        <title>Chromosome anchoring in Senegalese sole (Solea senegalensis) reveals sex-associated markers and genome rearrangements in flatfish.</title>
        <authorList>
            <person name="Guerrero-Cozar I."/>
            <person name="Gomez-Garrido J."/>
            <person name="Berbel C."/>
            <person name="Martinez-Blanch J.F."/>
            <person name="Alioto T."/>
            <person name="Claros M.G."/>
            <person name="Gagnaire P.A."/>
            <person name="Manchado M."/>
        </authorList>
    </citation>
    <scope>NUCLEOTIDE SEQUENCE [LARGE SCALE GENOMIC DNA]</scope>
    <source>
        <strain evidence="3">Sse05_10M</strain>
    </source>
</reference>
<keyword evidence="1" id="KW-1133">Transmembrane helix</keyword>
<gene>
    <name evidence="3" type="ORF">JOB18_030639</name>
</gene>
<evidence type="ECO:0000313" key="3">
    <source>
        <dbReference type="EMBL" id="KAG7486379.1"/>
    </source>
</evidence>
<evidence type="ECO:0000256" key="2">
    <source>
        <dbReference type="SAM" id="SignalP"/>
    </source>
</evidence>